<dbReference type="PANTHER" id="PTHR23409:SF21">
    <property type="entry name" value="CAPSID PROTEIN"/>
    <property type="match status" value="1"/>
</dbReference>
<accession>A0ABN8RBN0</accession>
<evidence type="ECO:0000313" key="2">
    <source>
        <dbReference type="Proteomes" id="UP001159405"/>
    </source>
</evidence>
<gene>
    <name evidence="1" type="ORF">PLOB_00015788</name>
</gene>
<organism evidence="1 2">
    <name type="scientific">Porites lobata</name>
    <dbReference type="NCBI Taxonomy" id="104759"/>
    <lineage>
        <taxon>Eukaryota</taxon>
        <taxon>Metazoa</taxon>
        <taxon>Cnidaria</taxon>
        <taxon>Anthozoa</taxon>
        <taxon>Hexacorallia</taxon>
        <taxon>Scleractinia</taxon>
        <taxon>Fungiina</taxon>
        <taxon>Poritidae</taxon>
        <taxon>Porites</taxon>
    </lineage>
</organism>
<proteinExistence type="predicted"/>
<dbReference type="InterPro" id="IPR000358">
    <property type="entry name" value="RNR_small_fam"/>
</dbReference>
<comment type="caution">
    <text evidence="1">The sequence shown here is derived from an EMBL/GenBank/DDBJ whole genome shotgun (WGS) entry which is preliminary data.</text>
</comment>
<dbReference type="Proteomes" id="UP001159405">
    <property type="component" value="Unassembled WGS sequence"/>
</dbReference>
<protein>
    <submittedName>
        <fullName evidence="1">Uncharacterized protein</fullName>
    </submittedName>
</protein>
<sequence length="737" mass="82315">MSSSFYVVVASDASIDQYPENTPSSFKMQLPSQLHLSEDWEVAMTHIIYPHTWENIHSNQVPYLLRYNGEKEWTLPIYLPRATYRTVEDLISGMVTGLESAFPDIYIKSGKKIKRLGGKECFYIHEKVKYYYELYLPTGFQVMLPKNLARALGYLNHRDLVPALHHTSGPTSVQLNKNQSMTLTATTTTIRRNNVLVWGMLSKHSFQTMYVYSDLIESLVVGEVQANLLRMILPRGQPGEIRYVIPIAQRGKGDISIYGGTHPYGQGGNGLGGMFRSLSRTATPLLKTAATKVGKRLLSTGLDTGVQIAQDVMNGQSLKRAAKTRAKAAGKQFFTEAFRDMTQQQGRGKSGTNPIEFVIKPLSDYIDINKTELRLVVKITKRNGGETGAGKKYTLINNAFHSIIKQFTIKINETLVTEQSDTQAYNAYIKTFLNFTDQAKKSYLTKVLYYKDTAGHMDEVDNTAHRNLGLKRRGSFTTGDAEVGMVGVPLCDVFNLDKLLLDGLEIKIKIDLNSSEFSLMGVLSTLRVRTVHVADSTKLDHVNTMTGQKALPAIYTLTGTPTHARIIPRGVLSHTETDLFNGLIPQCIIFGMVRNDAYNGNLGRNPFNFQLFDLNAVRLTVNGEEMPYSGIDLIGSKKIDGYNTLFSGSGDMNCGHGIDIDREEWEQGYGLFRLDTTPEGSGHPNHLIPNRSGNVNLYLKFGTETPAVLNLIVYAEFQNQLEIDRNRRVVYHLSQGA</sequence>
<reference evidence="1 2" key="1">
    <citation type="submission" date="2022-05" db="EMBL/GenBank/DDBJ databases">
        <authorList>
            <consortium name="Genoscope - CEA"/>
            <person name="William W."/>
        </authorList>
    </citation>
    <scope>NUCLEOTIDE SEQUENCE [LARGE SCALE GENOMIC DNA]</scope>
</reference>
<dbReference type="PANTHER" id="PTHR23409">
    <property type="entry name" value="RIBONUCLEOSIDE-DIPHOSPHATE REDUCTASE SMALL CHAIN"/>
    <property type="match status" value="1"/>
</dbReference>
<evidence type="ECO:0000313" key="1">
    <source>
        <dbReference type="EMBL" id="CAH3175243.1"/>
    </source>
</evidence>
<name>A0ABN8RBN0_9CNID</name>
<keyword evidence="2" id="KW-1185">Reference proteome</keyword>
<dbReference type="EMBL" id="CALNXK010000198">
    <property type="protein sequence ID" value="CAH3175243.1"/>
    <property type="molecule type" value="Genomic_DNA"/>
</dbReference>